<dbReference type="Proteomes" id="UP000055048">
    <property type="component" value="Unassembled WGS sequence"/>
</dbReference>
<evidence type="ECO:0000313" key="3">
    <source>
        <dbReference type="Proteomes" id="UP000055048"/>
    </source>
</evidence>
<dbReference type="OrthoDB" id="5920236at2759"/>
<name>A0A0V0TXN9_9BILA</name>
<organism evidence="2 3">
    <name type="scientific">Trichinella murrelli</name>
    <dbReference type="NCBI Taxonomy" id="144512"/>
    <lineage>
        <taxon>Eukaryota</taxon>
        <taxon>Metazoa</taxon>
        <taxon>Ecdysozoa</taxon>
        <taxon>Nematoda</taxon>
        <taxon>Enoplea</taxon>
        <taxon>Dorylaimia</taxon>
        <taxon>Trichinellida</taxon>
        <taxon>Trichinellidae</taxon>
        <taxon>Trichinella</taxon>
    </lineage>
</organism>
<keyword evidence="3" id="KW-1185">Reference proteome</keyword>
<comment type="caution">
    <text evidence="2">The sequence shown here is derived from an EMBL/GenBank/DDBJ whole genome shotgun (WGS) entry which is preliminary data.</text>
</comment>
<keyword evidence="1" id="KW-0812">Transmembrane</keyword>
<protein>
    <submittedName>
        <fullName evidence="2">Uncharacterized protein</fullName>
    </submittedName>
</protein>
<sequence>MELSEFGFQIDIVVFIGIVFIREAYLNVWKIKRSRDFTHSLILIRFSSTLQLLLSIECCIRNKEILLHAIAKNHFLRTILSNTRFYKEETVFHCLKLVDNEVEKKNLHRKHLSHGWLFDVFNI</sequence>
<proteinExistence type="predicted"/>
<evidence type="ECO:0000256" key="1">
    <source>
        <dbReference type="SAM" id="Phobius"/>
    </source>
</evidence>
<dbReference type="AlphaFoldDB" id="A0A0V0TXN9"/>
<feature type="transmembrane region" description="Helical" evidence="1">
    <location>
        <begin position="6"/>
        <end position="25"/>
    </location>
</feature>
<gene>
    <name evidence="2" type="ORF">T05_8500</name>
</gene>
<reference evidence="2 3" key="1">
    <citation type="submission" date="2015-01" db="EMBL/GenBank/DDBJ databases">
        <title>Evolution of Trichinella species and genotypes.</title>
        <authorList>
            <person name="Korhonen P.K."/>
            <person name="Edoardo P."/>
            <person name="Giuseppe L.R."/>
            <person name="Gasser R.B."/>
        </authorList>
    </citation>
    <scope>NUCLEOTIDE SEQUENCE [LARGE SCALE GENOMIC DNA]</scope>
    <source>
        <strain evidence="2">ISS417</strain>
    </source>
</reference>
<accession>A0A0V0TXN9</accession>
<keyword evidence="1" id="KW-0472">Membrane</keyword>
<evidence type="ECO:0000313" key="2">
    <source>
        <dbReference type="EMBL" id="KRX43807.1"/>
    </source>
</evidence>
<keyword evidence="1" id="KW-1133">Transmembrane helix</keyword>
<dbReference type="EMBL" id="JYDJ01000110">
    <property type="protein sequence ID" value="KRX43807.1"/>
    <property type="molecule type" value="Genomic_DNA"/>
</dbReference>